<keyword evidence="3" id="KW-0408">Iron</keyword>
<dbReference type="Proteomes" id="UP001464378">
    <property type="component" value="Unassembled WGS sequence"/>
</dbReference>
<keyword evidence="7" id="KW-1185">Reference proteome</keyword>
<dbReference type="Gene3D" id="3.40.50.11890">
    <property type="match status" value="1"/>
</dbReference>
<protein>
    <submittedName>
        <fullName evidence="6">Acyl-CoA dehydratase activase</fullName>
    </submittedName>
</protein>
<dbReference type="Pfam" id="PF06050">
    <property type="entry name" value="HGD-D"/>
    <property type="match status" value="1"/>
</dbReference>
<comment type="cofactor">
    <cofactor evidence="1">
        <name>[4Fe-4S] cluster</name>
        <dbReference type="ChEBI" id="CHEBI:49883"/>
    </cofactor>
</comment>
<keyword evidence="2" id="KW-0479">Metal-binding</keyword>
<reference evidence="6 7" key="1">
    <citation type="submission" date="2024-03" db="EMBL/GenBank/DDBJ databases">
        <title>Human intestinal bacterial collection.</title>
        <authorList>
            <person name="Pauvert C."/>
            <person name="Hitch T.C.A."/>
            <person name="Clavel T."/>
        </authorList>
    </citation>
    <scope>NUCLEOTIDE SEQUENCE [LARGE SCALE GENOMIC DNA]</scope>
    <source>
        <strain evidence="6 7">CLA-AP-H29</strain>
    </source>
</reference>
<evidence type="ECO:0000313" key="6">
    <source>
        <dbReference type="EMBL" id="MEQ2443771.1"/>
    </source>
</evidence>
<dbReference type="InterPro" id="IPR002731">
    <property type="entry name" value="ATPase_BadF"/>
</dbReference>
<keyword evidence="4" id="KW-0411">Iron-sulfur</keyword>
<evidence type="ECO:0000256" key="2">
    <source>
        <dbReference type="ARBA" id="ARBA00022723"/>
    </source>
</evidence>
<gene>
    <name evidence="6" type="ORF">WMO64_09855</name>
</gene>
<comment type="caution">
    <text evidence="6">The sequence shown here is derived from an EMBL/GenBank/DDBJ whole genome shotgun (WGS) entry which is preliminary data.</text>
</comment>
<organism evidence="6 7">
    <name type="scientific">Pseudoflavonifractor intestinihominis</name>
    <dbReference type="NCBI Taxonomy" id="3133171"/>
    <lineage>
        <taxon>Bacteria</taxon>
        <taxon>Bacillati</taxon>
        <taxon>Bacillota</taxon>
        <taxon>Clostridia</taxon>
        <taxon>Eubacteriales</taxon>
        <taxon>Oscillospiraceae</taxon>
        <taxon>Pseudoflavonifractor</taxon>
    </lineage>
</organism>
<name>A0ABV1EBF7_9FIRM</name>
<dbReference type="InterPro" id="IPR008275">
    <property type="entry name" value="CoA_E_activase_dom"/>
</dbReference>
<dbReference type="InterPro" id="IPR010327">
    <property type="entry name" value="FldB/FldC_alpha/beta"/>
</dbReference>
<dbReference type="PANTHER" id="PTHR32329:SF2">
    <property type="entry name" value="BIFUNCTIONAL PROTEIN [INCLUDES 2-HYDROXYACYL-COA DEHYDRATASE (N-TER) AND ITS ACTIVATOR DOMAIN (C_TERM)"/>
    <property type="match status" value="1"/>
</dbReference>
<feature type="domain" description="ATPase BadF/BadG/BcrA/BcrD type" evidence="5">
    <location>
        <begin position="298"/>
        <end position="546"/>
    </location>
</feature>
<dbReference type="PANTHER" id="PTHR32329">
    <property type="entry name" value="BIFUNCTIONAL PROTEIN [INCLUDES 2-HYDROXYACYL-COA DEHYDRATASE (N-TER) AND ITS ACTIVATOR DOMAIN (C_TERM)-RELATED"/>
    <property type="match status" value="1"/>
</dbReference>
<accession>A0ABV1EBF7</accession>
<evidence type="ECO:0000259" key="5">
    <source>
        <dbReference type="Pfam" id="PF01869"/>
    </source>
</evidence>
<dbReference type="Pfam" id="PF01869">
    <property type="entry name" value="BcrAD_BadFG"/>
    <property type="match status" value="1"/>
</dbReference>
<evidence type="ECO:0000256" key="3">
    <source>
        <dbReference type="ARBA" id="ARBA00023004"/>
    </source>
</evidence>
<dbReference type="EMBL" id="JBBMFK010000014">
    <property type="protein sequence ID" value="MEQ2443771.1"/>
    <property type="molecule type" value="Genomic_DNA"/>
</dbReference>
<dbReference type="RefSeq" id="WP_349231859.1">
    <property type="nucleotide sequence ID" value="NZ_JBBMFK010000014.1"/>
</dbReference>
<dbReference type="CDD" id="cd24036">
    <property type="entry name" value="ASKHA_NBD_BcrAD_BadFG_HgdC_HadI"/>
    <property type="match status" value="1"/>
</dbReference>
<evidence type="ECO:0000256" key="4">
    <source>
        <dbReference type="ARBA" id="ARBA00023014"/>
    </source>
</evidence>
<dbReference type="Gene3D" id="3.30.420.40">
    <property type="match status" value="2"/>
</dbReference>
<dbReference type="InterPro" id="IPR051805">
    <property type="entry name" value="Dehydratase_Activator_Redct"/>
</dbReference>
<sequence>MNKLYYVCKYTPVELLTALGADCANLNDMPQGFDRAEQIAHPNLCGFGKAVLEQVMAGEVKELVLVNCCDTIRSVYDILADSGKLDFLYLLDMLRSDGACSRERTAEQLKGLAEAYGAYRGTTFDIRAFRKAFRPVERSMEPYISVLGARMGKQLYDMVQKAMPYPVVNDTCVHNRSVGEVPPPEDGDFDSLMDWYAGELLRQLPCMRMMDNTGRRQLYRHPNLKGIIYHTVKFCDFYSFEYMQVRQEAAVPLLKIESDYTLQSSGQLLTRLDAFAERIGSHWQEGTEKKMGKGYFAGIDSGSTSTDVVILDRDGHIVTGVILPTGAGAAAGAERALEEALTHAGLKREDIDAMVTTGYGRTAIDQGDKSITEITCHARGAHYLDPTVRTVIDIGGQDSKVIRLDENGGVVNFVMNDKCAAGTGRFLEMMARTMETSLDQMSHMGLKYHEDITISSMCTVFAESEVVSLIAQNKAPDDIVHGLNKAVAAKTAALVKRVGGQERYMMTGGVSKNESLVKTLEEKLETTLVVDENAQLCGALGAALFAMDLVDRS</sequence>
<evidence type="ECO:0000256" key="1">
    <source>
        <dbReference type="ARBA" id="ARBA00001966"/>
    </source>
</evidence>
<evidence type="ECO:0000313" key="7">
    <source>
        <dbReference type="Proteomes" id="UP001464378"/>
    </source>
</evidence>
<proteinExistence type="predicted"/>
<dbReference type="SUPFAM" id="SSF53067">
    <property type="entry name" value="Actin-like ATPase domain"/>
    <property type="match status" value="1"/>
</dbReference>
<dbReference type="NCBIfam" id="TIGR00241">
    <property type="entry name" value="CoA_E_activ"/>
    <property type="match status" value="1"/>
</dbReference>
<dbReference type="InterPro" id="IPR043129">
    <property type="entry name" value="ATPase_NBD"/>
</dbReference>
<dbReference type="Gene3D" id="3.40.50.11900">
    <property type="match status" value="1"/>
</dbReference>